<organism evidence="1 2">
    <name type="scientific">Dipteronia dyeriana</name>
    <dbReference type="NCBI Taxonomy" id="168575"/>
    <lineage>
        <taxon>Eukaryota</taxon>
        <taxon>Viridiplantae</taxon>
        <taxon>Streptophyta</taxon>
        <taxon>Embryophyta</taxon>
        <taxon>Tracheophyta</taxon>
        <taxon>Spermatophyta</taxon>
        <taxon>Magnoliopsida</taxon>
        <taxon>eudicotyledons</taxon>
        <taxon>Gunneridae</taxon>
        <taxon>Pentapetalae</taxon>
        <taxon>rosids</taxon>
        <taxon>malvids</taxon>
        <taxon>Sapindales</taxon>
        <taxon>Sapindaceae</taxon>
        <taxon>Hippocastanoideae</taxon>
        <taxon>Acereae</taxon>
        <taxon>Dipteronia</taxon>
    </lineage>
</organism>
<accession>A0AAD9TKK4</accession>
<proteinExistence type="predicted"/>
<keyword evidence="2" id="KW-1185">Reference proteome</keyword>
<evidence type="ECO:0000313" key="2">
    <source>
        <dbReference type="Proteomes" id="UP001280121"/>
    </source>
</evidence>
<name>A0AAD9TKK4_9ROSI</name>
<sequence>MLCQALQMKSQDILNALNFVSTTKMLLQNLRENGWNAFFKSVVSFCERHDIDMPNMCARYMEGRRRQKDNITSEQHYHFNIFNNVIDFQLMELNSRFTDQTIELLTLSLALNPINRFKSFDIDAICILAKNFYPQDFSQNEIGDLSRQLKLYKFDVVCSSEFQNIASLSELCHRLVETRRPEHFLWIDRLICLVLTLSVSTAMTIRTFSAMKHIKTSLRKKMEDEFLANCLVVYVEREITDTIDLDSIIDEFDAVKTCKIKLR</sequence>
<gene>
    <name evidence="1" type="ORF">Ddye_032335</name>
</gene>
<dbReference type="InterPro" id="IPR055298">
    <property type="entry name" value="AtLOH3-like"/>
</dbReference>
<reference evidence="1" key="1">
    <citation type="journal article" date="2023" name="Plant J.">
        <title>Genome sequences and population genomics provide insights into the demographic history, inbreeding, and mutation load of two 'living fossil' tree species of Dipteronia.</title>
        <authorList>
            <person name="Feng Y."/>
            <person name="Comes H.P."/>
            <person name="Chen J."/>
            <person name="Zhu S."/>
            <person name="Lu R."/>
            <person name="Zhang X."/>
            <person name="Li P."/>
            <person name="Qiu J."/>
            <person name="Olsen K.M."/>
            <person name="Qiu Y."/>
        </authorList>
    </citation>
    <scope>NUCLEOTIDE SEQUENCE</scope>
    <source>
        <strain evidence="1">KIB01</strain>
    </source>
</reference>
<dbReference type="PANTHER" id="PTHR11697">
    <property type="entry name" value="GENERAL TRANSCRIPTION FACTOR 2-RELATED ZINC FINGER PROTEIN"/>
    <property type="match status" value="1"/>
</dbReference>
<dbReference type="Proteomes" id="UP001280121">
    <property type="component" value="Unassembled WGS sequence"/>
</dbReference>
<protein>
    <recommendedName>
        <fullName evidence="3">HAT C-terminal dimerisation domain-containing protein</fullName>
    </recommendedName>
</protein>
<comment type="caution">
    <text evidence="1">The sequence shown here is derived from an EMBL/GenBank/DDBJ whole genome shotgun (WGS) entry which is preliminary data.</text>
</comment>
<dbReference type="EMBL" id="JANJYI010000009">
    <property type="protein sequence ID" value="KAK2637543.1"/>
    <property type="molecule type" value="Genomic_DNA"/>
</dbReference>
<evidence type="ECO:0008006" key="3">
    <source>
        <dbReference type="Google" id="ProtNLM"/>
    </source>
</evidence>
<dbReference type="AlphaFoldDB" id="A0AAD9TKK4"/>
<evidence type="ECO:0000313" key="1">
    <source>
        <dbReference type="EMBL" id="KAK2637543.1"/>
    </source>
</evidence>
<dbReference type="PANTHER" id="PTHR11697:SF230">
    <property type="entry name" value="ZINC FINGER, MYM DOMAIN CONTAINING 1"/>
    <property type="match status" value="1"/>
</dbReference>